<gene>
    <name evidence="1" type="ORF">Cgig2_017943</name>
</gene>
<keyword evidence="2" id="KW-1185">Reference proteome</keyword>
<evidence type="ECO:0000313" key="1">
    <source>
        <dbReference type="EMBL" id="KAJ8439670.1"/>
    </source>
</evidence>
<name>A0A9Q1KA15_9CARY</name>
<dbReference type="InterPro" id="IPR008949">
    <property type="entry name" value="Isoprenoid_synthase_dom_sf"/>
</dbReference>
<dbReference type="Gene3D" id="1.10.600.10">
    <property type="entry name" value="Farnesyl Diphosphate Synthase"/>
    <property type="match status" value="1"/>
</dbReference>
<organism evidence="1 2">
    <name type="scientific">Carnegiea gigantea</name>
    <dbReference type="NCBI Taxonomy" id="171969"/>
    <lineage>
        <taxon>Eukaryota</taxon>
        <taxon>Viridiplantae</taxon>
        <taxon>Streptophyta</taxon>
        <taxon>Embryophyta</taxon>
        <taxon>Tracheophyta</taxon>
        <taxon>Spermatophyta</taxon>
        <taxon>Magnoliopsida</taxon>
        <taxon>eudicotyledons</taxon>
        <taxon>Gunneridae</taxon>
        <taxon>Pentapetalae</taxon>
        <taxon>Caryophyllales</taxon>
        <taxon>Cactineae</taxon>
        <taxon>Cactaceae</taxon>
        <taxon>Cactoideae</taxon>
        <taxon>Echinocereeae</taxon>
        <taxon>Carnegiea</taxon>
    </lineage>
</organism>
<comment type="caution">
    <text evidence="1">The sequence shown here is derived from an EMBL/GenBank/DDBJ whole genome shotgun (WGS) entry which is preliminary data.</text>
</comment>
<proteinExistence type="predicted"/>
<dbReference type="EMBL" id="JAKOGI010000212">
    <property type="protein sequence ID" value="KAJ8439670.1"/>
    <property type="molecule type" value="Genomic_DNA"/>
</dbReference>
<accession>A0A9Q1KA15</accession>
<dbReference type="Proteomes" id="UP001153076">
    <property type="component" value="Unassembled WGS sequence"/>
</dbReference>
<protein>
    <submittedName>
        <fullName evidence="1">Uncharacterized protein</fullName>
    </submittedName>
</protein>
<dbReference type="OrthoDB" id="10257492at2759"/>
<reference evidence="1" key="1">
    <citation type="submission" date="2022-04" db="EMBL/GenBank/DDBJ databases">
        <title>Carnegiea gigantea Genome sequencing and assembly v2.</title>
        <authorList>
            <person name="Copetti D."/>
            <person name="Sanderson M.J."/>
            <person name="Burquez A."/>
            <person name="Wojciechowski M.F."/>
        </authorList>
    </citation>
    <scope>NUCLEOTIDE SEQUENCE</scope>
    <source>
        <strain evidence="1">SGP5-SGP5p</strain>
        <tissue evidence="1">Aerial part</tissue>
    </source>
</reference>
<sequence>MKAFLFLIVISCCYRKEKSLLMKKFFFLLLLDGVLKVLDLFNEVEFQTTCRQMIDLISNIVACALLMADERLEDHVDVKNDDYLDCFGDPKFISKVRHTPSVHSIPKIRILAIFMHYPSPHPKIVLQIESNIQDFKCSWLVTGSTCIAEVKDLYNDLNLKSYQKLVTSIEHILLRQYRQFFKSILAKIYKR</sequence>
<dbReference type="AlphaFoldDB" id="A0A9Q1KA15"/>
<evidence type="ECO:0000313" key="2">
    <source>
        <dbReference type="Proteomes" id="UP001153076"/>
    </source>
</evidence>